<evidence type="ECO:0000313" key="8">
    <source>
        <dbReference type="EMBL" id="RAQ97503.1"/>
    </source>
</evidence>
<dbReference type="GO" id="GO:0032259">
    <property type="term" value="P:methylation"/>
    <property type="evidence" value="ECO:0007669"/>
    <property type="project" value="UniProtKB-KW"/>
</dbReference>
<dbReference type="EMBL" id="MCIF01000002">
    <property type="protein sequence ID" value="RAQ97503.1"/>
    <property type="molecule type" value="Genomic_DNA"/>
</dbReference>
<evidence type="ECO:0000256" key="1">
    <source>
        <dbReference type="ARBA" id="ARBA00010203"/>
    </source>
</evidence>
<dbReference type="InterPro" id="IPR017985">
    <property type="entry name" value="MeTrfase_CN4_CS"/>
</dbReference>
<keyword evidence="3" id="KW-0489">Methyltransferase</keyword>
<dbReference type="Proteomes" id="UP000248706">
    <property type="component" value="Unassembled WGS sequence"/>
</dbReference>
<keyword evidence="9" id="KW-1185">Reference proteome</keyword>
<evidence type="ECO:0000256" key="6">
    <source>
        <dbReference type="ARBA" id="ARBA00022747"/>
    </source>
</evidence>
<dbReference type="GO" id="GO:0003677">
    <property type="term" value="F:DNA binding"/>
    <property type="evidence" value="ECO:0007669"/>
    <property type="project" value="InterPro"/>
</dbReference>
<proteinExistence type="inferred from homology"/>
<accession>A0A328VPA4</accession>
<protein>
    <recommendedName>
        <fullName evidence="2">site-specific DNA-methyltransferase (cytosine-N(4)-specific)</fullName>
        <ecNumber evidence="2">2.1.1.113</ecNumber>
    </recommendedName>
</protein>
<keyword evidence="6" id="KW-0680">Restriction system</keyword>
<keyword evidence="4" id="KW-0808">Transferase</keyword>
<dbReference type="GO" id="GO:0009307">
    <property type="term" value="P:DNA restriction-modification system"/>
    <property type="evidence" value="ECO:0007669"/>
    <property type="project" value="UniProtKB-KW"/>
</dbReference>
<comment type="catalytic activity">
    <reaction evidence="7">
        <text>a 2'-deoxycytidine in DNA + S-adenosyl-L-methionine = an N(4)-methyl-2'-deoxycytidine in DNA + S-adenosyl-L-homocysteine + H(+)</text>
        <dbReference type="Rhea" id="RHEA:16857"/>
        <dbReference type="Rhea" id="RHEA-COMP:11369"/>
        <dbReference type="Rhea" id="RHEA-COMP:13674"/>
        <dbReference type="ChEBI" id="CHEBI:15378"/>
        <dbReference type="ChEBI" id="CHEBI:57856"/>
        <dbReference type="ChEBI" id="CHEBI:59789"/>
        <dbReference type="ChEBI" id="CHEBI:85452"/>
        <dbReference type="ChEBI" id="CHEBI:137933"/>
        <dbReference type="EC" id="2.1.1.113"/>
    </reaction>
</comment>
<evidence type="ECO:0000256" key="7">
    <source>
        <dbReference type="ARBA" id="ARBA00049120"/>
    </source>
</evidence>
<evidence type="ECO:0000313" key="9">
    <source>
        <dbReference type="Proteomes" id="UP000248706"/>
    </source>
</evidence>
<evidence type="ECO:0000256" key="2">
    <source>
        <dbReference type="ARBA" id="ARBA00012185"/>
    </source>
</evidence>
<dbReference type="PROSITE" id="PS00093">
    <property type="entry name" value="N4_MTASE"/>
    <property type="match status" value="1"/>
</dbReference>
<dbReference type="SUPFAM" id="SSF53335">
    <property type="entry name" value="S-adenosyl-L-methionine-dependent methyltransferases"/>
    <property type="match status" value="1"/>
</dbReference>
<comment type="caution">
    <text evidence="8">The sequence shown here is derived from an EMBL/GenBank/DDBJ whole genome shotgun (WGS) entry which is preliminary data.</text>
</comment>
<organism evidence="8 9">
    <name type="scientific">Thermogemmatispora tikiterensis</name>
    <dbReference type="NCBI Taxonomy" id="1825093"/>
    <lineage>
        <taxon>Bacteria</taxon>
        <taxon>Bacillati</taxon>
        <taxon>Chloroflexota</taxon>
        <taxon>Ktedonobacteria</taxon>
        <taxon>Thermogemmatisporales</taxon>
        <taxon>Thermogemmatisporaceae</taxon>
        <taxon>Thermogemmatispora</taxon>
    </lineage>
</organism>
<sequence length="406" mass="45370">MRVPHRRARAECPEPFPPIHPFPARMAPEIALRELARVPAGSTVLDPMMGSGTVLRAALHYGLRALGRDLDPLAVLMARVWITPLDTRQLRRRANQLAALLGGAAAPAPLPWIDDDPETAAFVHYWFAEPQQRDLRLLSAALLDERGPLGDALRLALSRIIITKEQGASLARDVSHSRPHRTRLSTPFSVRDGFLRAVERIASRLEAQPPQAGAAEVALEDARHLASLADHSVDVVLTSPPYLNAIDYLRGHRLALVWLGYRLRELRAIRAASIGAERGPESTAGLAALQEIDACQQTLQQLPSRERGMLQRYLLDLEALLAEMRRVLRPGGRAIVVLGNSCLRGVSLQTVRWFWLLAQRQGFQLERWVERELPPNRRSLPPPRTAHQAGLHRRLQIEHVLTFLRP</sequence>
<evidence type="ECO:0000256" key="3">
    <source>
        <dbReference type="ARBA" id="ARBA00022603"/>
    </source>
</evidence>
<gene>
    <name evidence="8" type="ORF">A4R35_18345</name>
</gene>
<dbReference type="AlphaFoldDB" id="A0A328VPA4"/>
<dbReference type="GO" id="GO:0015667">
    <property type="term" value="F:site-specific DNA-methyltransferase (cytosine-N4-specific) activity"/>
    <property type="evidence" value="ECO:0007669"/>
    <property type="project" value="UniProtKB-EC"/>
</dbReference>
<dbReference type="Gene3D" id="3.40.50.150">
    <property type="entry name" value="Vaccinia Virus protein VP39"/>
    <property type="match status" value="2"/>
</dbReference>
<evidence type="ECO:0000256" key="5">
    <source>
        <dbReference type="ARBA" id="ARBA00022691"/>
    </source>
</evidence>
<dbReference type="EC" id="2.1.1.113" evidence="2"/>
<reference evidence="8 9" key="1">
    <citation type="submission" date="2016-08" db="EMBL/GenBank/DDBJ databases">
        <title>Analysis of Carbohydrate Active Enzymes in Thermogemmatispora T81 Reveals Carbohydrate Degradation Ability.</title>
        <authorList>
            <person name="Tomazini A."/>
            <person name="Lal S."/>
            <person name="Stott M."/>
            <person name="Henrissat B."/>
            <person name="Polikarpov I."/>
            <person name="Sparling R."/>
            <person name="Levin D.B."/>
        </authorList>
    </citation>
    <scope>NUCLEOTIDE SEQUENCE [LARGE SCALE GENOMIC DNA]</scope>
    <source>
        <strain evidence="8 9">T81</strain>
    </source>
</reference>
<evidence type="ECO:0000256" key="4">
    <source>
        <dbReference type="ARBA" id="ARBA00022679"/>
    </source>
</evidence>
<comment type="similarity">
    <text evidence="1">Belongs to the N(4)/N(6)-methyltransferase family. N(4) subfamily.</text>
</comment>
<keyword evidence="5" id="KW-0949">S-adenosyl-L-methionine</keyword>
<name>A0A328VPA4_9CHLR</name>
<dbReference type="InterPro" id="IPR029063">
    <property type="entry name" value="SAM-dependent_MTases_sf"/>
</dbReference>